<proteinExistence type="predicted"/>
<sequence length="158" mass="17684">MPNFCQRIASSVAVLLFAPLFGCFIFLPIFISIQNGNSILEEGSLRPKRVAEDGDNTSKIEYSTDCSIATGLCQQCDYDLRGAVRECRNVSMPQGNWGIGRKSHFNNNWGPFTMGNLFFGAVATHKSNDRPLNKSKFDKIIRTFNGLSHKSQRMTILQ</sequence>
<evidence type="ECO:0000256" key="1">
    <source>
        <dbReference type="SAM" id="Phobius"/>
    </source>
</evidence>
<reference evidence="3" key="1">
    <citation type="submission" date="2022-11" db="UniProtKB">
        <authorList>
            <consortium name="WormBaseParasite"/>
        </authorList>
    </citation>
    <scope>IDENTIFICATION</scope>
</reference>
<evidence type="ECO:0000313" key="3">
    <source>
        <dbReference type="WBParaSite" id="Gr19_v10_g5348.t1"/>
    </source>
</evidence>
<organism evidence="2 3">
    <name type="scientific">Globodera rostochiensis</name>
    <name type="common">Golden nematode worm</name>
    <name type="synonym">Heterodera rostochiensis</name>
    <dbReference type="NCBI Taxonomy" id="31243"/>
    <lineage>
        <taxon>Eukaryota</taxon>
        <taxon>Metazoa</taxon>
        <taxon>Ecdysozoa</taxon>
        <taxon>Nematoda</taxon>
        <taxon>Chromadorea</taxon>
        <taxon>Rhabditida</taxon>
        <taxon>Tylenchina</taxon>
        <taxon>Tylenchomorpha</taxon>
        <taxon>Tylenchoidea</taxon>
        <taxon>Heteroderidae</taxon>
        <taxon>Heteroderinae</taxon>
        <taxon>Globodera</taxon>
    </lineage>
</organism>
<feature type="transmembrane region" description="Helical" evidence="1">
    <location>
        <begin position="12"/>
        <end position="31"/>
    </location>
</feature>
<keyword evidence="1" id="KW-1133">Transmembrane helix</keyword>
<name>A0A914HZ21_GLORO</name>
<evidence type="ECO:0000313" key="2">
    <source>
        <dbReference type="Proteomes" id="UP000887572"/>
    </source>
</evidence>
<keyword evidence="1" id="KW-0812">Transmembrane</keyword>
<keyword evidence="1" id="KW-0472">Membrane</keyword>
<dbReference type="WBParaSite" id="Gr19_v10_g5348.t1">
    <property type="protein sequence ID" value="Gr19_v10_g5348.t1"/>
    <property type="gene ID" value="Gr19_v10_g5348"/>
</dbReference>
<dbReference type="AlphaFoldDB" id="A0A914HZ21"/>
<keyword evidence="2" id="KW-1185">Reference proteome</keyword>
<accession>A0A914HZ21</accession>
<protein>
    <submittedName>
        <fullName evidence="3">Uncharacterized protein</fullName>
    </submittedName>
</protein>
<dbReference type="Proteomes" id="UP000887572">
    <property type="component" value="Unplaced"/>
</dbReference>